<dbReference type="SUPFAM" id="SSF57783">
    <property type="entry name" value="Zinc beta-ribbon"/>
    <property type="match status" value="1"/>
</dbReference>
<dbReference type="GO" id="GO:0003677">
    <property type="term" value="F:DNA binding"/>
    <property type="evidence" value="ECO:0007669"/>
    <property type="project" value="UniProtKB-KW"/>
</dbReference>
<dbReference type="FunFam" id="3.90.580.10:FF:000001">
    <property type="entry name" value="DNA primase"/>
    <property type="match status" value="1"/>
</dbReference>
<dbReference type="Pfam" id="PF10410">
    <property type="entry name" value="DnaB_bind"/>
    <property type="match status" value="1"/>
</dbReference>
<feature type="region of interest" description="Disordered" evidence="4">
    <location>
        <begin position="436"/>
        <end position="490"/>
    </location>
</feature>
<keyword evidence="1" id="KW-0238">DNA-binding</keyword>
<dbReference type="InterPro" id="IPR037068">
    <property type="entry name" value="DNA_primase_core_N_sf"/>
</dbReference>
<reference evidence="5 6" key="1">
    <citation type="journal article" date="2018" name="Elife">
        <title>Discovery and characterization of a prevalent human gut bacterial enzyme sufficient for the inactivation of a family of plant toxins.</title>
        <authorList>
            <person name="Koppel N."/>
            <person name="Bisanz J.E."/>
            <person name="Pandelia M.E."/>
            <person name="Turnbaugh P.J."/>
            <person name="Balskus E.P."/>
        </authorList>
    </citation>
    <scope>NUCLEOTIDE SEQUENCE [LARGE SCALE GENOMIC DNA]</scope>
    <source>
        <strain evidence="5 6">3C</strain>
    </source>
</reference>
<dbReference type="GO" id="GO:0000428">
    <property type="term" value="C:DNA-directed RNA polymerase complex"/>
    <property type="evidence" value="ECO:0007669"/>
    <property type="project" value="UniProtKB-KW"/>
</dbReference>
<dbReference type="InterPro" id="IPR013264">
    <property type="entry name" value="DNAG_N"/>
</dbReference>
<dbReference type="SMART" id="SM00400">
    <property type="entry name" value="ZnF_CHCC"/>
    <property type="match status" value="1"/>
</dbReference>
<dbReference type="InterPro" id="IPR006171">
    <property type="entry name" value="TOPRIM_dom"/>
</dbReference>
<comment type="cofactor">
    <cofactor evidence="1 2 3">
        <name>Zn(2+)</name>
        <dbReference type="ChEBI" id="CHEBI:29105"/>
    </cofactor>
    <text evidence="1 2 3">Binds 1 zinc ion per monomer.</text>
</comment>
<evidence type="ECO:0000313" key="5">
    <source>
        <dbReference type="EMBL" id="RDB65730.1"/>
    </source>
</evidence>
<keyword evidence="1 2" id="KW-0808">Transferase</keyword>
<keyword evidence="1 2" id="KW-0235">DNA replication</keyword>
<dbReference type="Gene3D" id="3.90.580.10">
    <property type="entry name" value="Zinc finger, CHC2-type domain"/>
    <property type="match status" value="1"/>
</dbReference>
<dbReference type="GO" id="GO:0005737">
    <property type="term" value="C:cytoplasm"/>
    <property type="evidence" value="ECO:0007669"/>
    <property type="project" value="TreeGrafter"/>
</dbReference>
<dbReference type="InterPro" id="IPR034151">
    <property type="entry name" value="TOPRIM_DnaG_bac"/>
</dbReference>
<dbReference type="RefSeq" id="WP_114568712.1">
    <property type="nucleotide sequence ID" value="NZ_CABMMS010000003.1"/>
</dbReference>
<evidence type="ECO:0000256" key="2">
    <source>
        <dbReference type="PIRNR" id="PIRNR002811"/>
    </source>
</evidence>
<dbReference type="EMBL" id="PPTS01000003">
    <property type="protein sequence ID" value="RDB65730.1"/>
    <property type="molecule type" value="Genomic_DNA"/>
</dbReference>
<feature type="zinc finger region" description="CHC2-type" evidence="1 3">
    <location>
        <begin position="40"/>
        <end position="64"/>
    </location>
</feature>
<dbReference type="InterPro" id="IPR019475">
    <property type="entry name" value="DNA_primase_DnaB-bd"/>
</dbReference>
<dbReference type="NCBIfam" id="TIGR01391">
    <property type="entry name" value="dnaG"/>
    <property type="match status" value="1"/>
</dbReference>
<comment type="domain">
    <text evidence="1">Contains an N-terminal zinc-binding domain, a central core domain that contains the primase activity, and a C-terminal DnaB-binding domain.</text>
</comment>
<dbReference type="PANTHER" id="PTHR30313:SF2">
    <property type="entry name" value="DNA PRIMASE"/>
    <property type="match status" value="1"/>
</dbReference>
<organism evidence="5 6">
    <name type="scientific">Gordonibacter pamelaeae</name>
    <dbReference type="NCBI Taxonomy" id="471189"/>
    <lineage>
        <taxon>Bacteria</taxon>
        <taxon>Bacillati</taxon>
        <taxon>Actinomycetota</taxon>
        <taxon>Coriobacteriia</taxon>
        <taxon>Eggerthellales</taxon>
        <taxon>Eggerthellaceae</taxon>
        <taxon>Gordonibacter</taxon>
    </lineage>
</organism>
<evidence type="ECO:0000256" key="1">
    <source>
        <dbReference type="HAMAP-Rule" id="MF_00974"/>
    </source>
</evidence>
<dbReference type="GO" id="GO:0003899">
    <property type="term" value="F:DNA-directed RNA polymerase activity"/>
    <property type="evidence" value="ECO:0007669"/>
    <property type="project" value="UniProtKB-UniRule"/>
</dbReference>
<accession>A0A369M260</accession>
<dbReference type="Gene3D" id="3.40.1360.10">
    <property type="match status" value="1"/>
</dbReference>
<comment type="catalytic activity">
    <reaction evidence="1">
        <text>ssDNA + n NTP = ssDNA/pppN(pN)n-1 hybrid + (n-1) diphosphate.</text>
        <dbReference type="EC" id="2.7.7.101"/>
    </reaction>
</comment>
<dbReference type="CDD" id="cd03364">
    <property type="entry name" value="TOPRIM_DnaG_primases"/>
    <property type="match status" value="1"/>
</dbReference>
<comment type="subunit">
    <text evidence="1">Monomer. Interacts with DnaB.</text>
</comment>
<dbReference type="Proteomes" id="UP000254000">
    <property type="component" value="Unassembled WGS sequence"/>
</dbReference>
<evidence type="ECO:0000313" key="6">
    <source>
        <dbReference type="Proteomes" id="UP000254000"/>
    </source>
</evidence>
<dbReference type="Pfam" id="PF08275">
    <property type="entry name" value="DNAG_N"/>
    <property type="match status" value="1"/>
</dbReference>
<keyword evidence="6" id="KW-1185">Reference proteome</keyword>
<dbReference type="Pfam" id="PF13662">
    <property type="entry name" value="Toprim_4"/>
    <property type="match status" value="1"/>
</dbReference>
<evidence type="ECO:0000256" key="4">
    <source>
        <dbReference type="SAM" id="MobiDB-lite"/>
    </source>
</evidence>
<dbReference type="PANTHER" id="PTHR30313">
    <property type="entry name" value="DNA PRIMASE"/>
    <property type="match status" value="1"/>
</dbReference>
<keyword evidence="1 2" id="KW-0639">Primosome</keyword>
<dbReference type="GeneID" id="78359326"/>
<dbReference type="Gene3D" id="3.90.980.10">
    <property type="entry name" value="DNA primase, catalytic core, N-terminal domain"/>
    <property type="match status" value="1"/>
</dbReference>
<dbReference type="InterPro" id="IPR036977">
    <property type="entry name" value="DNA_primase_Znf_CHC2"/>
</dbReference>
<name>A0A369M260_9ACTN</name>
<dbReference type="InterPro" id="IPR002694">
    <property type="entry name" value="Znf_CHC2"/>
</dbReference>
<proteinExistence type="inferred from homology"/>
<keyword evidence="1 2" id="KW-0240">DNA-directed RNA polymerase</keyword>
<dbReference type="GO" id="GO:1990077">
    <property type="term" value="C:primosome complex"/>
    <property type="evidence" value="ECO:0007669"/>
    <property type="project" value="UniProtKB-KW"/>
</dbReference>
<gene>
    <name evidence="1" type="primary">dnaG</name>
    <name evidence="5" type="ORF">C1877_06360</name>
</gene>
<comment type="caution">
    <text evidence="5">The sequence shown here is derived from an EMBL/GenBank/DDBJ whole genome shotgun (WGS) entry which is preliminary data.</text>
</comment>
<keyword evidence="1 2" id="KW-0862">Zinc</keyword>
<dbReference type="InterPro" id="IPR050219">
    <property type="entry name" value="DnaG_primase"/>
</dbReference>
<comment type="similarity">
    <text evidence="1 2">Belongs to the DnaG primase family.</text>
</comment>
<dbReference type="EC" id="2.7.7.101" evidence="1"/>
<dbReference type="GO" id="GO:0006269">
    <property type="term" value="P:DNA replication, synthesis of primer"/>
    <property type="evidence" value="ECO:0007669"/>
    <property type="project" value="UniProtKB-UniRule"/>
</dbReference>
<sequence length="638" mass="68170">MAGTISEEDIQKVREASDLVAIIGERTPVKQRGRDFWCCCPLHNEKTPSFKIDPVLQLWHCFGCNEGGDVFGFLMKTEDLSFPEAVRKLAERAHIDIADTGGRGGVPSSKKARLKAVCEATATFYHTQLMRNPDADAAAARSYLAGRGLGGDVPRRWRLGFAPGRGQLVRHLSAQGFSAEEMVEANVAMKDRGGKLRDRFFNRVMFPIGDAQGECIAFGGRVIGKGEPKYLNSQETPVFHKSQVLYGLDHAKAAMAAMGVAVVVEGYTDVIALHEAGIGNAVATLGTALTMRHIRLLARHAQHKIVYLFDGDEAGQRAADRALGFIDDSMTPEAGRAKVELAAVTLPDNLDPAEFVGARGADALRELIARAQPLLKYGIERRLAAHDLGSAEGRSRALVDALAVLAPIKDSLLAKDYAVQIASRCRAREEDVLEQLARLEPPRRAAEADDGAPGRAGAPAGDGRLPAAGPGGGPVPPEGGARRAGLSQPEANRRRFEREFLSLAAQHPELALAHADALASTQWHEPVHATLAQSMLATLAEDPAAPAARVIGDAARVLPQASGILTSGSMAGSAEPEPLARFLAEELAIGDAEDAVAALRAQLSDPSALPADEYEMLFQTVTAMQKDLTRRRLAHKAV</sequence>
<dbReference type="InterPro" id="IPR006295">
    <property type="entry name" value="DNA_primase_DnaG"/>
</dbReference>
<dbReference type="PROSITE" id="PS50880">
    <property type="entry name" value="TOPRIM"/>
    <property type="match status" value="1"/>
</dbReference>
<dbReference type="OrthoDB" id="9803773at2"/>
<dbReference type="SMART" id="SM00493">
    <property type="entry name" value="TOPRIM"/>
    <property type="match status" value="1"/>
</dbReference>
<feature type="compositionally biased region" description="Low complexity" evidence="4">
    <location>
        <begin position="451"/>
        <end position="468"/>
    </location>
</feature>
<dbReference type="HAMAP" id="MF_00974">
    <property type="entry name" value="DNA_primase_DnaG"/>
    <property type="match status" value="1"/>
</dbReference>
<protein>
    <recommendedName>
        <fullName evidence="1 2">DNA primase</fullName>
        <ecNumber evidence="1">2.7.7.101</ecNumber>
    </recommendedName>
</protein>
<dbReference type="AlphaFoldDB" id="A0A369M260"/>
<dbReference type="Pfam" id="PF01807">
    <property type="entry name" value="Zn_ribbon_DnaG"/>
    <property type="match status" value="1"/>
</dbReference>
<keyword evidence="1 2" id="KW-0479">Metal-binding</keyword>
<comment type="function">
    <text evidence="1 2">RNA polymerase that catalyzes the synthesis of short RNA molecules used as primers for DNA polymerase during DNA replication.</text>
</comment>
<dbReference type="SUPFAM" id="SSF56731">
    <property type="entry name" value="DNA primase core"/>
    <property type="match status" value="1"/>
</dbReference>
<dbReference type="InterPro" id="IPR030846">
    <property type="entry name" value="DnaG_bac"/>
</dbReference>
<dbReference type="GO" id="GO:0008270">
    <property type="term" value="F:zinc ion binding"/>
    <property type="evidence" value="ECO:0007669"/>
    <property type="project" value="UniProtKB-UniRule"/>
</dbReference>
<keyword evidence="1 2" id="KW-0548">Nucleotidyltransferase</keyword>
<dbReference type="PIRSF" id="PIRSF002811">
    <property type="entry name" value="DnaG"/>
    <property type="match status" value="1"/>
</dbReference>
<keyword evidence="1 2" id="KW-0804">Transcription</keyword>
<keyword evidence="1 3" id="KW-0863">Zinc-finger</keyword>
<evidence type="ECO:0000256" key="3">
    <source>
        <dbReference type="PIRSR" id="PIRSR002811-1"/>
    </source>
</evidence>